<dbReference type="PANTHER" id="PTHR42852">
    <property type="entry name" value="THIOL:DISULFIDE INTERCHANGE PROTEIN DSBE"/>
    <property type="match status" value="1"/>
</dbReference>
<comment type="similarity">
    <text evidence="2">Belongs to the thioredoxin family. DsbE subfamily.</text>
</comment>
<dbReference type="Pfam" id="PF08534">
    <property type="entry name" value="Redoxin"/>
    <property type="match status" value="1"/>
</dbReference>
<dbReference type="RefSeq" id="WP_315948297.1">
    <property type="nucleotide sequence ID" value="NZ_JAWCUA010000010.1"/>
</dbReference>
<name>A0ABU3R4L5_9GAMM</name>
<evidence type="ECO:0000256" key="3">
    <source>
        <dbReference type="ARBA" id="ARBA00022748"/>
    </source>
</evidence>
<evidence type="ECO:0000313" key="7">
    <source>
        <dbReference type="EMBL" id="MDU0114619.1"/>
    </source>
</evidence>
<dbReference type="InterPro" id="IPR013740">
    <property type="entry name" value="Redoxin"/>
</dbReference>
<dbReference type="PANTHER" id="PTHR42852:SF6">
    <property type="entry name" value="THIOL:DISULFIDE INTERCHANGE PROTEIN DSBE"/>
    <property type="match status" value="1"/>
</dbReference>
<keyword evidence="5" id="KW-0676">Redox-active center</keyword>
<evidence type="ECO:0000313" key="8">
    <source>
        <dbReference type="Proteomes" id="UP001257914"/>
    </source>
</evidence>
<dbReference type="InterPro" id="IPR017937">
    <property type="entry name" value="Thioredoxin_CS"/>
</dbReference>
<dbReference type="SUPFAM" id="SSF52833">
    <property type="entry name" value="Thioredoxin-like"/>
    <property type="match status" value="1"/>
</dbReference>
<keyword evidence="8" id="KW-1185">Reference proteome</keyword>
<dbReference type="InterPro" id="IPR004799">
    <property type="entry name" value="Periplasmic_diS_OxRdtase_DsbE"/>
</dbReference>
<evidence type="ECO:0000256" key="2">
    <source>
        <dbReference type="ARBA" id="ARBA00007758"/>
    </source>
</evidence>
<dbReference type="PROSITE" id="PS00194">
    <property type="entry name" value="THIOREDOXIN_1"/>
    <property type="match status" value="1"/>
</dbReference>
<dbReference type="InterPro" id="IPR036249">
    <property type="entry name" value="Thioredoxin-like_sf"/>
</dbReference>
<sequence length="192" mass="22026">MTKKINFRFLPLVVFVLLLGFLLKGLFSDPNERDSALIGKSFPQFELPDLNSNNKIHTPETLLTEPVLVNVWGTWCLTCKYELPFLTKLANEYDVKIVGLYYDQNHAPEFGEYADIPTIRVEVKEMLARLGNPYQYNILDLDRSLSLDLGVTGAPESFLIDANGIVRMHHMGDVNERIWREKLAPVWNEISQ</sequence>
<evidence type="ECO:0000256" key="1">
    <source>
        <dbReference type="ARBA" id="ARBA00004383"/>
    </source>
</evidence>
<proteinExistence type="inferred from homology"/>
<reference evidence="7 8" key="1">
    <citation type="submission" date="2023-10" db="EMBL/GenBank/DDBJ databases">
        <title>Psychrosphaera aquimaarina strain SW33 isolated from seawater.</title>
        <authorList>
            <person name="Bayburt H."/>
            <person name="Kim J.M."/>
            <person name="Choi B.J."/>
            <person name="Jeon C.O."/>
        </authorList>
    </citation>
    <scope>NUCLEOTIDE SEQUENCE [LARGE SCALE GENOMIC DNA]</scope>
    <source>
        <strain evidence="7 8">KCTC 52743</strain>
    </source>
</reference>
<dbReference type="InterPro" id="IPR013766">
    <property type="entry name" value="Thioredoxin_domain"/>
</dbReference>
<dbReference type="EMBL" id="JAWCUA010000010">
    <property type="protein sequence ID" value="MDU0114619.1"/>
    <property type="molecule type" value="Genomic_DNA"/>
</dbReference>
<protein>
    <submittedName>
        <fullName evidence="7">DsbE family thiol:disulfide interchange protein</fullName>
    </submittedName>
</protein>
<accession>A0ABU3R4L5</accession>
<keyword evidence="4" id="KW-1015">Disulfide bond</keyword>
<gene>
    <name evidence="7" type="ORF">RT723_16820</name>
</gene>
<comment type="subcellular location">
    <subcellularLocation>
        <location evidence="1">Cell inner membrane</location>
        <topology evidence="1">Single-pass membrane protein</topology>
        <orientation evidence="1">Periplasmic side</orientation>
    </subcellularLocation>
</comment>
<dbReference type="NCBIfam" id="TIGR00385">
    <property type="entry name" value="dsbE"/>
    <property type="match status" value="1"/>
</dbReference>
<evidence type="ECO:0000259" key="6">
    <source>
        <dbReference type="PROSITE" id="PS51352"/>
    </source>
</evidence>
<keyword evidence="3" id="KW-0201">Cytochrome c-type biogenesis</keyword>
<evidence type="ECO:0000256" key="4">
    <source>
        <dbReference type="ARBA" id="ARBA00023157"/>
    </source>
</evidence>
<dbReference type="Gene3D" id="3.40.30.10">
    <property type="entry name" value="Glutaredoxin"/>
    <property type="match status" value="1"/>
</dbReference>
<dbReference type="InterPro" id="IPR050553">
    <property type="entry name" value="Thioredoxin_ResA/DsbE_sf"/>
</dbReference>
<feature type="domain" description="Thioredoxin" evidence="6">
    <location>
        <begin position="36"/>
        <end position="188"/>
    </location>
</feature>
<dbReference type="PROSITE" id="PS51352">
    <property type="entry name" value="THIOREDOXIN_2"/>
    <property type="match status" value="1"/>
</dbReference>
<dbReference type="Proteomes" id="UP001257914">
    <property type="component" value="Unassembled WGS sequence"/>
</dbReference>
<organism evidence="7 8">
    <name type="scientific">Psychrosphaera aquimarina</name>
    <dbReference type="NCBI Taxonomy" id="2044854"/>
    <lineage>
        <taxon>Bacteria</taxon>
        <taxon>Pseudomonadati</taxon>
        <taxon>Pseudomonadota</taxon>
        <taxon>Gammaproteobacteria</taxon>
        <taxon>Alteromonadales</taxon>
        <taxon>Pseudoalteromonadaceae</taxon>
        <taxon>Psychrosphaera</taxon>
    </lineage>
</organism>
<evidence type="ECO:0000256" key="5">
    <source>
        <dbReference type="ARBA" id="ARBA00023284"/>
    </source>
</evidence>
<comment type="caution">
    <text evidence="7">The sequence shown here is derived from an EMBL/GenBank/DDBJ whole genome shotgun (WGS) entry which is preliminary data.</text>
</comment>